<proteinExistence type="predicted"/>
<keyword evidence="4" id="KW-1185">Reference proteome</keyword>
<reference evidence="3 4" key="1">
    <citation type="submission" date="2019-02" db="EMBL/GenBank/DDBJ databases">
        <title>Deep-cultivation of Planctomycetes and their phenomic and genomic characterization uncovers novel biology.</title>
        <authorList>
            <person name="Wiegand S."/>
            <person name="Jogler M."/>
            <person name="Boedeker C."/>
            <person name="Pinto D."/>
            <person name="Vollmers J."/>
            <person name="Rivas-Marin E."/>
            <person name="Kohn T."/>
            <person name="Peeters S.H."/>
            <person name="Heuer A."/>
            <person name="Rast P."/>
            <person name="Oberbeckmann S."/>
            <person name="Bunk B."/>
            <person name="Jeske O."/>
            <person name="Meyerdierks A."/>
            <person name="Storesund J.E."/>
            <person name="Kallscheuer N."/>
            <person name="Luecker S."/>
            <person name="Lage O.M."/>
            <person name="Pohl T."/>
            <person name="Merkel B.J."/>
            <person name="Hornburger P."/>
            <person name="Mueller R.-W."/>
            <person name="Bruemmer F."/>
            <person name="Labrenz M."/>
            <person name="Spormann A.M."/>
            <person name="Op den Camp H."/>
            <person name="Overmann J."/>
            <person name="Amann R."/>
            <person name="Jetten M.S.M."/>
            <person name="Mascher T."/>
            <person name="Medema M.H."/>
            <person name="Devos D.P."/>
            <person name="Kaster A.-K."/>
            <person name="Ovreas L."/>
            <person name="Rohde M."/>
            <person name="Galperin M.Y."/>
            <person name="Jogler C."/>
        </authorList>
    </citation>
    <scope>NUCLEOTIDE SEQUENCE [LARGE SCALE GENOMIC DNA]</scope>
    <source>
        <strain evidence="3 4">K23_9</strain>
    </source>
</reference>
<name>A0A517NYK2_9BACT</name>
<dbReference type="NCBIfam" id="TIGR02601">
    <property type="entry name" value="autotrns_rpt"/>
    <property type="match status" value="1"/>
</dbReference>
<evidence type="ECO:0000256" key="2">
    <source>
        <dbReference type="SAM" id="MobiDB-lite"/>
    </source>
</evidence>
<evidence type="ECO:0000256" key="1">
    <source>
        <dbReference type="ARBA" id="ARBA00022729"/>
    </source>
</evidence>
<feature type="compositionally biased region" description="Basic and acidic residues" evidence="2">
    <location>
        <begin position="2194"/>
        <end position="2209"/>
    </location>
</feature>
<sequence>MQEVIRPPSSLRPSVRTLEPRFVLNATAELTMIGDLVLSGDAGADVINFNELGDGSISITDASGAVIPIANHPGSDTDPLPVAAVTSGRVLIDLGGGDDSLNLALPAGLDVTLSDSAGDDDVIVSFSDRVEAATGDSINIEAETIQLEPGQGNVSLTNDDVTLRGNVSVGDLANATSVELGTGDLRASGSIHLAGDVSFFSIGGSVDFSDATLSATQSGTDLVFQLNHATTADLTFGAIDDSAGESIENIHIIGASSVSFSSSVELSGDLTAQGIATTVDIDASISADSIQMRSTEQLTVNGDLVVETGVVSLLSNDRVMVQQTIDTTAAVSAGRIDLISPDLQLSQAILRTQGADVSLIGDTLIDGPVVIDSAVNATDGGDVRFFGLVGGVDQINDRLEIRSIGQTTAGTVEVQGDIGSPFAAAGVFDLNSLAIDAGVIDLRSVGITGGVLNLTAPIVRMSGPQWVVRSTATDPGQIVVDGQLFLPTGDARIDIGDDFQINGAIAGQAGSNQLTVASGGNVDFRSTIENFDTLIVQSDGSTSFGGDIDLQQQLNVASQTGIQVSAPSITTGQEMAFRDAVFFQADIDLLGASIRFDDEIVTLNGTTTTAFSGLVNPGGAVDAITKSGDGTLVLGTINHFTAETVVQSGTLRVSGGIADGAGQVTVQAGATLSGDGAIEADVVVLSGGRLSPGNVSGIQLAGLDTHAVDLQAGSIYEVQINGPVATSQYDQLIVGEGTALDDEVAIDGAILDLQLNYSPLPASEFVLVRNDGVDEIDGRFAVNFDIDGNLLSAPRTLDEGDLVRSPFGSRSDSAFITYFGGDGNDIAIVTEGDVTFDADQVTLVVRQGTDLVVRTGADLVSAQSATPTVRPIAGLNDNNLRLVDTPGDDVIFVDVDGLVDKSGNALSFSGNLAFDGNAAFADNDRIILFDSDPDTDDLPDIVDYAMNDDRTGAAVVSLGDRSFTLSFTGLERIEQDITSDETQIVYGDDDQLIQVDIDLDAPQRTLFQADAAAGPTTMLSTNNPTQFLSIDGAGGDDQIIVNGFGSSTGDFRASLSIDGATGDDSVIINADLLIGSDQSAGDLTVRAETVSLLGEIDATGGFADGHVLVTGGSSIVVGDAAVSNVAVNTGQGTINLDGNGGSIDTRHADLTSLFDGEAILFGNASSVLLGDIDVAQGVLVIGQNADVTGTISQLPQSSIFVERLAVSSSGAVDLANDNNQIGSIDSIASGGGVIVVDATDDLVVGGIDSNGSDIQVTAQGTVALKNDAVVADGAVVTVTAGDAIVDLDGDDNRRNLVARVVNLFAGAGGIGEVANAIDVVATESLNATTGVFGGDIFLANEGGEILIGKIDAGLGNISLVADSINDDVQDEISDIVGADLTMTAIDGIGSLRRIELQNVNQLDAVTINGGVDLDWNADSTTLISRVTAETGLIRIVQSGQQRMQVREVTNLADSIVITNSDQSIDVIGNGTDEVAIGAGENGSIELVAIGNASDVFVRGAIVSHDGSVRIAADRNVVFTSAGDVRSMSGNLSVTADDRAGEFGGGISMADGTLFDVGSGTVSLVADGSIGLGGITTTNATETAVAIRSVTGKITDRGDADVDIQAAIGKTNLVSWLGIGDGNALETNLAILDSRVTAEGSLELNEVDEIELRSVDTFDGLIRVVAGGTITATDILSQNQSRFDDAQQPTEAGSRDVVLTTSGSSSDILVHRITADHSADVVLTAADDVLDIDWGDQRRITADDLRVRSANGTEDQGTAVGLSTSVNDVDSIVAGDNRGDIEIRETDTINLAASDDISDRETLTTSNGEIRVMAGQSIRISDTDLGNDGADLRSDQEIVAGGDHGRVSLIASNTIDVSDSVQISASQSTINAVLVEATDVILGQQFQIETGQGVGVARVFAPRPVNGLEDTAFYDSTSVTTNVLEQAAINDAEGKLTVDIGNEGERGLTINIDWGADTDRFQQIDGLSGDAPPLVVSHVYLEQDILETRLNDRASATAPLNVNFAVRHHESIRVIGDTIAQGESEVLVVGGRILSSTDNPLTAESQDVAILENGQATFIIPSLSIPVAFFPVRNVIPELSEPEVFVQTEQSVALSQSSFTVVESSVSNSVSREEYFQIRILSPNPDGEDLAAPEQLPDDILDGSKLRELFAELPDGRYEIEYVLGDGNERSILQVDLRGGRPIISGDELDGGPMKLREVGEDDSQAREPGEDSASDVDPVERVKAEIRRQNRDLDVPRLSPDDESANLESSYFRESTKMFTPEFAASLLGLTTAGHRSKKYFSAGKRFRRKPRQDR</sequence>
<dbReference type="SUPFAM" id="SSF51126">
    <property type="entry name" value="Pectin lyase-like"/>
    <property type="match status" value="1"/>
</dbReference>
<feature type="compositionally biased region" description="Basic and acidic residues" evidence="2">
    <location>
        <begin position="2218"/>
        <end position="2235"/>
    </location>
</feature>
<keyword evidence="1" id="KW-0732">Signal</keyword>
<dbReference type="Proteomes" id="UP000319817">
    <property type="component" value="Chromosome"/>
</dbReference>
<gene>
    <name evidence="3" type="ORF">K239x_42040</name>
</gene>
<accession>A0A517NYK2</accession>
<evidence type="ECO:0000313" key="3">
    <source>
        <dbReference type="EMBL" id="QDT12195.1"/>
    </source>
</evidence>
<dbReference type="EMBL" id="CP036526">
    <property type="protein sequence ID" value="QDT12195.1"/>
    <property type="molecule type" value="Genomic_DNA"/>
</dbReference>
<feature type="region of interest" description="Disordered" evidence="2">
    <location>
        <begin position="2182"/>
        <end position="2249"/>
    </location>
</feature>
<protein>
    <submittedName>
        <fullName evidence="3">Autotransporter-associated beta strand repeat protein</fullName>
    </submittedName>
</protein>
<dbReference type="InterPro" id="IPR013425">
    <property type="entry name" value="Autotrns_rpt"/>
</dbReference>
<dbReference type="InterPro" id="IPR011050">
    <property type="entry name" value="Pectin_lyase_fold/virulence"/>
</dbReference>
<organism evidence="3 4">
    <name type="scientific">Stieleria marina</name>
    <dbReference type="NCBI Taxonomy" id="1930275"/>
    <lineage>
        <taxon>Bacteria</taxon>
        <taxon>Pseudomonadati</taxon>
        <taxon>Planctomycetota</taxon>
        <taxon>Planctomycetia</taxon>
        <taxon>Pirellulales</taxon>
        <taxon>Pirellulaceae</taxon>
        <taxon>Stieleria</taxon>
    </lineage>
</organism>
<evidence type="ECO:0000313" key="4">
    <source>
        <dbReference type="Proteomes" id="UP000319817"/>
    </source>
</evidence>